<gene>
    <name evidence="1" type="ORF">V6624_08010</name>
</gene>
<evidence type="ECO:0000313" key="2">
    <source>
        <dbReference type="Proteomes" id="UP001447857"/>
    </source>
</evidence>
<proteinExistence type="predicted"/>
<dbReference type="Proteomes" id="UP001447857">
    <property type="component" value="Chromosome"/>
</dbReference>
<dbReference type="PANTHER" id="PTHR37841">
    <property type="entry name" value="GLR2918 PROTEIN"/>
    <property type="match status" value="1"/>
</dbReference>
<dbReference type="PANTHER" id="PTHR37841:SF1">
    <property type="entry name" value="DUF3298 DOMAIN-CONTAINING PROTEIN"/>
    <property type="match status" value="1"/>
</dbReference>
<accession>A0ABZ2QAX5</accession>
<organism evidence="1 2">
    <name type="scientific">Flavobacterium ginsenosidimutans</name>
    <dbReference type="NCBI Taxonomy" id="687844"/>
    <lineage>
        <taxon>Bacteria</taxon>
        <taxon>Pseudomonadati</taxon>
        <taxon>Bacteroidota</taxon>
        <taxon>Flavobacteriia</taxon>
        <taxon>Flavobacteriales</taxon>
        <taxon>Flavobacteriaceae</taxon>
        <taxon>Flavobacterium</taxon>
    </lineage>
</organism>
<sequence length="578" mass="67240">MISCSKIDNDAPKQYVRIMGKGSWGYNDEKGNVIIPLGKYKFLNPLDEKGMILAELKNKHGYIDIHENVIVPFDYDDINLFSQDFACVKKDNKYGFVDRNGKIVISIQFEDETYFQKTGLALVKKNKLYGFINKQGKEIIPIIYQNANEGTTDSLISLSKKGKWAFFDSFGKQKSDFIYDEIALTNITIDGEGESTFWKNGLILVRKNKQISYLDKNLKEVIPFGKYNTGERFNNNRIAIVSKNHKYGIIDEFGKERVKPEYDAIEHPEESYHESEIFVAKKGTNLVLLDEHGKKIYDNIKDFSFDYCRINKKIEKIYHVQDLNGKYGAVNTKGKLIIPVIYDEFQDFGSNYNAIVKYKGKFGLIDSDNKTAYPIENESIYSVDRRDLDYYVIKRNNKYGVIDKNLKPIFNFDFQDLSPCFYDTKNRFIAKQNDKFGVIDRAGRIIIAFEYSEMSNWVEYGPGENYHFVTKDNKHGLITREGKTVIPVIYDSLFYDSDKIIILSKNGKYGVVTIQNKQVIPFMYEKIYLEPSFFSKKKETEFYVLKNGKYSIINDKNEVIKSDLSKNEVENKFSYYYN</sequence>
<dbReference type="InterPro" id="IPR032774">
    <property type="entry name" value="WG_beta_rep"/>
</dbReference>
<evidence type="ECO:0000313" key="1">
    <source>
        <dbReference type="EMBL" id="WXK51573.1"/>
    </source>
</evidence>
<dbReference type="RefSeq" id="WP_338841503.1">
    <property type="nucleotide sequence ID" value="NZ_CP147988.1"/>
</dbReference>
<reference evidence="1 2" key="1">
    <citation type="submission" date="2024-02" db="EMBL/GenBank/DDBJ databases">
        <title>complete genome of Flavobacterium ginsenosidimutans Str. YTB16.</title>
        <authorList>
            <person name="Wang Q."/>
        </authorList>
    </citation>
    <scope>NUCLEOTIDE SEQUENCE [LARGE SCALE GENOMIC DNA]</scope>
    <source>
        <strain evidence="1 2">YTB16</strain>
    </source>
</reference>
<protein>
    <submittedName>
        <fullName evidence="1">WG repeat-containing protein</fullName>
    </submittedName>
</protein>
<name>A0ABZ2QAX5_9FLAO</name>
<dbReference type="EMBL" id="CP147988">
    <property type="protein sequence ID" value="WXK51573.1"/>
    <property type="molecule type" value="Genomic_DNA"/>
</dbReference>
<keyword evidence="2" id="KW-1185">Reference proteome</keyword>
<dbReference type="Pfam" id="PF14903">
    <property type="entry name" value="WG_beta_rep"/>
    <property type="match status" value="7"/>
</dbReference>